<evidence type="ECO:0000313" key="2">
    <source>
        <dbReference type="EMBL" id="MCW9708811.1"/>
    </source>
</evidence>
<dbReference type="EMBL" id="JAGGJA010000017">
    <property type="protein sequence ID" value="MCW9708811.1"/>
    <property type="molecule type" value="Genomic_DNA"/>
</dbReference>
<proteinExistence type="predicted"/>
<organism evidence="2 3">
    <name type="scientific">Fodinibius salsisoli</name>
    <dbReference type="NCBI Taxonomy" id="2820877"/>
    <lineage>
        <taxon>Bacteria</taxon>
        <taxon>Pseudomonadati</taxon>
        <taxon>Balneolota</taxon>
        <taxon>Balneolia</taxon>
        <taxon>Balneolales</taxon>
        <taxon>Balneolaceae</taxon>
        <taxon>Fodinibius</taxon>
    </lineage>
</organism>
<protein>
    <submittedName>
        <fullName evidence="2">Plasmid mobilization relaxosome protein MobC</fullName>
    </submittedName>
</protein>
<evidence type="ECO:0000259" key="1">
    <source>
        <dbReference type="Pfam" id="PF05713"/>
    </source>
</evidence>
<sequence>MNDKMRHTPSVSLQTDEKEWLKTQADKAGITYTNYMRKVALCQLPQAEIPFRKEDRRLPFKNGISQRDMERVIDYDLAKVGNNMNQIARKLNEGASADEKMIEQMDEIWKDIDQITNTILTALG</sequence>
<feature type="domain" description="Bacterial mobilisation" evidence="1">
    <location>
        <begin position="76"/>
        <end position="114"/>
    </location>
</feature>
<dbReference type="InterPro" id="IPR008687">
    <property type="entry name" value="MobC"/>
</dbReference>
<dbReference type="RefSeq" id="WP_265767619.1">
    <property type="nucleotide sequence ID" value="NZ_JAGGJA010000017.1"/>
</dbReference>
<evidence type="ECO:0000313" key="3">
    <source>
        <dbReference type="Proteomes" id="UP001207918"/>
    </source>
</evidence>
<name>A0ABT3PSH4_9BACT</name>
<reference evidence="2 3" key="1">
    <citation type="submission" date="2021-03" db="EMBL/GenBank/DDBJ databases">
        <title>Aliifodinibius sp. nov., a new bacterium isolated from saline soil.</title>
        <authorList>
            <person name="Galisteo C."/>
            <person name="De La Haba R."/>
            <person name="Sanchez-Porro C."/>
            <person name="Ventosa A."/>
        </authorList>
    </citation>
    <scope>NUCLEOTIDE SEQUENCE [LARGE SCALE GENOMIC DNA]</scope>
    <source>
        <strain evidence="2 3">1BSP15-2V2</strain>
    </source>
</reference>
<accession>A0ABT3PSH4</accession>
<dbReference type="Proteomes" id="UP001207918">
    <property type="component" value="Unassembled WGS sequence"/>
</dbReference>
<dbReference type="Pfam" id="PF05713">
    <property type="entry name" value="MobC"/>
    <property type="match status" value="1"/>
</dbReference>
<gene>
    <name evidence="2" type="primary">mobC</name>
    <name evidence="2" type="ORF">J6I44_18265</name>
</gene>
<keyword evidence="3" id="KW-1185">Reference proteome</keyword>
<comment type="caution">
    <text evidence="2">The sequence shown here is derived from an EMBL/GenBank/DDBJ whole genome shotgun (WGS) entry which is preliminary data.</text>
</comment>